<dbReference type="InterPro" id="IPR013546">
    <property type="entry name" value="PII_UdlTrfase/GS_AdlTrfase"/>
</dbReference>
<comment type="domain">
    <text evidence="6">Has four distinct domains: an N-terminal nucleotidyltransferase (NT) domain responsible for UTase activity, a central HD domain that encodes UR activity, and two C-terminal ACT domains that seem to have a role in glutamine sensing.</text>
</comment>
<dbReference type="GO" id="GO:0006808">
    <property type="term" value="P:regulation of nitrogen utilization"/>
    <property type="evidence" value="ECO:0007669"/>
    <property type="project" value="UniProtKB-UniRule"/>
</dbReference>
<keyword evidence="4 6" id="KW-0460">Magnesium</keyword>
<dbReference type="Gene3D" id="3.30.70.260">
    <property type="match status" value="1"/>
</dbReference>
<keyword evidence="9" id="KW-1185">Reference proteome</keyword>
<dbReference type="GO" id="GO:0008773">
    <property type="term" value="F:[protein-PII] uridylyltransferase activity"/>
    <property type="evidence" value="ECO:0007669"/>
    <property type="project" value="UniProtKB-UniRule"/>
</dbReference>
<evidence type="ECO:0000256" key="4">
    <source>
        <dbReference type="ARBA" id="ARBA00022842"/>
    </source>
</evidence>
<evidence type="ECO:0000313" key="9">
    <source>
        <dbReference type="Proteomes" id="UP001214043"/>
    </source>
</evidence>
<comment type="function">
    <text evidence="6">Modifies, by uridylylation and deuridylylation, the PII regulatory proteins (GlnB and homologs), in response to the nitrogen status of the cell that GlnD senses through the glutamine level. Under low glutamine levels, catalyzes the conversion of the PII proteins and UTP to PII-UMP and PPi, while under higher glutamine levels, GlnD hydrolyzes PII-UMP to PII and UMP (deuridylylation). Thus, controls uridylylation state and activity of the PII proteins, and plays an important role in the regulation of nitrogen metabolism.</text>
</comment>
<keyword evidence="3 6" id="KW-0378">Hydrolase</keyword>
<dbReference type="AlphaFoldDB" id="A0AAE9ZDA5"/>
<dbReference type="SUPFAM" id="SSF81891">
    <property type="entry name" value="Poly A polymerase C-terminal region-like"/>
    <property type="match status" value="1"/>
</dbReference>
<reference evidence="8" key="1">
    <citation type="submission" date="2023-02" db="EMBL/GenBank/DDBJ databases">
        <title>Genome sequence of Hyphococcus flavus.</title>
        <authorList>
            <person name="Rong J.-C."/>
            <person name="Zhao Q."/>
            <person name="Yi M."/>
            <person name="Wu J.-Y."/>
        </authorList>
    </citation>
    <scope>NUCLEOTIDE SEQUENCE</scope>
    <source>
        <strain evidence="8">MCCC 1K03223</strain>
    </source>
</reference>
<dbReference type="CDD" id="cd04900">
    <property type="entry name" value="ACT_UUR-like_1"/>
    <property type="match status" value="1"/>
</dbReference>
<proteinExistence type="inferred from homology"/>
<evidence type="ECO:0000256" key="5">
    <source>
        <dbReference type="ARBA" id="ARBA00023268"/>
    </source>
</evidence>
<dbReference type="RefSeq" id="WP_274494337.1">
    <property type="nucleotide sequence ID" value="NZ_CP118166.1"/>
</dbReference>
<dbReference type="PIRSF" id="PIRSF006288">
    <property type="entry name" value="PII_uridyltransf"/>
    <property type="match status" value="1"/>
</dbReference>
<keyword evidence="1 6" id="KW-0808">Transferase</keyword>
<dbReference type="CDD" id="cd05401">
    <property type="entry name" value="NT_GlnE_GlnD_like"/>
    <property type="match status" value="1"/>
</dbReference>
<dbReference type="InterPro" id="IPR010043">
    <property type="entry name" value="UTase/UR"/>
</dbReference>
<keyword evidence="2 6" id="KW-0548">Nucleotidyltransferase</keyword>
<dbReference type="SUPFAM" id="SSF55021">
    <property type="entry name" value="ACT-like"/>
    <property type="match status" value="2"/>
</dbReference>
<evidence type="ECO:0000256" key="2">
    <source>
        <dbReference type="ARBA" id="ARBA00022695"/>
    </source>
</evidence>
<dbReference type="Pfam" id="PF08335">
    <property type="entry name" value="GlnD_UR_UTase"/>
    <property type="match status" value="1"/>
</dbReference>
<dbReference type="NCBIfam" id="TIGR01693">
    <property type="entry name" value="UTase_glnD"/>
    <property type="match status" value="1"/>
</dbReference>
<dbReference type="PROSITE" id="PS51671">
    <property type="entry name" value="ACT"/>
    <property type="match status" value="2"/>
</dbReference>
<evidence type="ECO:0000256" key="3">
    <source>
        <dbReference type="ARBA" id="ARBA00022801"/>
    </source>
</evidence>
<dbReference type="SUPFAM" id="SSF81593">
    <property type="entry name" value="Nucleotidyltransferase substrate binding subunit/domain"/>
    <property type="match status" value="1"/>
</dbReference>
<dbReference type="InterPro" id="IPR045865">
    <property type="entry name" value="ACT-like_dom_sf"/>
</dbReference>
<dbReference type="EC" id="2.7.7.59" evidence="6"/>
<dbReference type="PANTHER" id="PTHR47320:SF1">
    <property type="entry name" value="BIFUNCTIONAL URIDYLYLTRANSFERASE_URIDYLYL-REMOVING ENZYME"/>
    <property type="match status" value="1"/>
</dbReference>
<organism evidence="8 9">
    <name type="scientific">Hyphococcus flavus</name>
    <dbReference type="NCBI Taxonomy" id="1866326"/>
    <lineage>
        <taxon>Bacteria</taxon>
        <taxon>Pseudomonadati</taxon>
        <taxon>Pseudomonadota</taxon>
        <taxon>Alphaproteobacteria</taxon>
        <taxon>Parvularculales</taxon>
        <taxon>Parvularculaceae</taxon>
        <taxon>Hyphococcus</taxon>
    </lineage>
</organism>
<dbReference type="InterPro" id="IPR002912">
    <property type="entry name" value="ACT_dom"/>
</dbReference>
<comment type="caution">
    <text evidence="6">Lacks conserved residue(s) required for the propagation of feature annotation.</text>
</comment>
<protein>
    <recommendedName>
        <fullName evidence="6">Bifunctional uridylyltransferase/uridylyl-removing enzyme</fullName>
        <shortName evidence="6">UTase/UR</shortName>
    </recommendedName>
    <alternativeName>
        <fullName evidence="6">Bifunctional [protein-PII] modification enzyme</fullName>
    </alternativeName>
    <alternativeName>
        <fullName evidence="6">Bifunctional nitrogen sensor protein</fullName>
    </alternativeName>
    <domain>
        <recommendedName>
            <fullName evidence="6">[Protein-PII] uridylyltransferase</fullName>
            <shortName evidence="6">PII uridylyltransferase</shortName>
            <shortName evidence="6">UTase</shortName>
            <ecNumber evidence="6">2.7.7.59</ecNumber>
        </recommendedName>
    </domain>
    <domain>
        <recommendedName>
            <fullName evidence="6">[Protein-PII]-UMP uridylyl-removing enzyme</fullName>
            <shortName evidence="6">UR</shortName>
            <ecNumber evidence="6">3.1.4.-</ecNumber>
        </recommendedName>
    </domain>
</protein>
<dbReference type="GO" id="GO:0008081">
    <property type="term" value="F:phosphoric diester hydrolase activity"/>
    <property type="evidence" value="ECO:0007669"/>
    <property type="project" value="UniProtKB-UniRule"/>
</dbReference>
<evidence type="ECO:0000313" key="8">
    <source>
        <dbReference type="EMBL" id="WDI32416.1"/>
    </source>
</evidence>
<dbReference type="SUPFAM" id="SSF81301">
    <property type="entry name" value="Nucleotidyltransferase"/>
    <property type="match status" value="1"/>
</dbReference>
<comment type="catalytic activity">
    <reaction evidence="6">
        <text>[protein-PII]-uridylyl-L-tyrosine + H2O = [protein-PII]-L-tyrosine + UMP + H(+)</text>
        <dbReference type="Rhea" id="RHEA:48600"/>
        <dbReference type="Rhea" id="RHEA-COMP:12147"/>
        <dbReference type="Rhea" id="RHEA-COMP:12148"/>
        <dbReference type="ChEBI" id="CHEBI:15377"/>
        <dbReference type="ChEBI" id="CHEBI:15378"/>
        <dbReference type="ChEBI" id="CHEBI:46858"/>
        <dbReference type="ChEBI" id="CHEBI:57865"/>
        <dbReference type="ChEBI" id="CHEBI:90602"/>
    </reaction>
</comment>
<feature type="domain" description="ACT" evidence="7">
    <location>
        <begin position="831"/>
        <end position="906"/>
    </location>
</feature>
<evidence type="ECO:0000256" key="6">
    <source>
        <dbReference type="HAMAP-Rule" id="MF_00277"/>
    </source>
</evidence>
<dbReference type="CDD" id="cd04899">
    <property type="entry name" value="ACT_ACR-UUR-like_2"/>
    <property type="match status" value="1"/>
</dbReference>
<comment type="catalytic activity">
    <reaction evidence="6">
        <text>[protein-PII]-L-tyrosine + UTP = [protein-PII]-uridylyl-L-tyrosine + diphosphate</text>
        <dbReference type="Rhea" id="RHEA:13673"/>
        <dbReference type="Rhea" id="RHEA-COMP:12147"/>
        <dbReference type="Rhea" id="RHEA-COMP:12148"/>
        <dbReference type="ChEBI" id="CHEBI:33019"/>
        <dbReference type="ChEBI" id="CHEBI:46398"/>
        <dbReference type="ChEBI" id="CHEBI:46858"/>
        <dbReference type="ChEBI" id="CHEBI:90602"/>
        <dbReference type="EC" id="2.7.7.59"/>
    </reaction>
</comment>
<comment type="activity regulation">
    <text evidence="6">Uridylyltransferase (UTase) activity is inhibited by glutamine, while glutamine activates uridylyl-removing (UR) activity.</text>
</comment>
<dbReference type="InterPro" id="IPR043519">
    <property type="entry name" value="NT_sf"/>
</dbReference>
<dbReference type="KEGG" id="hfl:PUV54_04310"/>
<dbReference type="Gene3D" id="3.30.460.10">
    <property type="entry name" value="Beta Polymerase, domain 2"/>
    <property type="match status" value="1"/>
</dbReference>
<evidence type="ECO:0000256" key="1">
    <source>
        <dbReference type="ARBA" id="ARBA00022679"/>
    </source>
</evidence>
<dbReference type="EC" id="3.1.4.-" evidence="6"/>
<feature type="region of interest" description="Uridylyltransferase" evidence="6">
    <location>
        <begin position="1"/>
        <end position="364"/>
    </location>
</feature>
<feature type="domain" description="ACT" evidence="7">
    <location>
        <begin position="722"/>
        <end position="806"/>
    </location>
</feature>
<keyword evidence="5 6" id="KW-0511">Multifunctional enzyme</keyword>
<comment type="similarity">
    <text evidence="6">Belongs to the GlnD family.</text>
</comment>
<gene>
    <name evidence="6 8" type="primary">glnD</name>
    <name evidence="8" type="ORF">PUV54_04310</name>
</gene>
<sequence length="906" mass="100874">MTETSAPAGVKTYLSSVSLDEAISAAVASEEAGQDHGATGKVLKNAIVLLRRQTLREVARGDRIAARLSKGVDDMILALFKHSKEGIGQDIAICAIGGFGRVELAPYSDVDLLFLHTPDVEEKLREALNRILYPLWDSGLKIGYAAHTPETAIKFAKDDIVARTAYLDARFLCGGKKIFEEFASSYEKLRKKSIPEFVAAKLKEQDERQAAFFETRFLVEPDVKEAKGGLRDIHTLRWIYKYAYGDAIGKSKAIDRILDQSERQALSKCERFLWSVRAHLHDYRGRADEKLTFDVQPEIASRLGYADRKNMTAAERLMKHYFVNAVEVGRLTRLMCARLEEERTKRLPRLPKLLPKQLQKDEAPGRPNLRLRNGRLDFDSAAKARKQPRDLFRLFRAFGKQPKFDFHPDALAIVAEQTPSVTQKVRRDPIIATLFGRILCDSEDPVRVLRIMEEAGLLGKYIPAFGSIVGRIDYGLYRRFTLDEHVLRCVGLLHQIRHGELTMEHPIATKIVRGADNPMIFYLGVLLHETIWSLRDKTASGAERLVTRICKRLGLDENEAALAGWAASRHLLLVRTAERRNLTEAHAISEFAASVGARERLDLMLVLSVCHLKVVGLQSWDEMTRLRLSELYEAAALWFDHGPGALEKKLDARAEEIRGEAKEKLTGWKEKERKAFLDRLDDAMLRSLNADIIARFARLARAAENDAANAAVVATPRDGDLEAIVYTNDRPGLLADLAGAVASTGMSVRTVQALTTEDGKAIDIFIIQSPDGIPVEDPDQSRRLHQALLTAASAPPGEKPVMRRRLGDRREIFSVAPSVRIEVNASEEAMVIEAEGLDRPGLLYELTTALAREGATISSAHIATYGERAVDAFYLQNAAGSKLADKAVLERIEKSLLKVLSAGSDG</sequence>
<dbReference type="Proteomes" id="UP001214043">
    <property type="component" value="Chromosome"/>
</dbReference>
<accession>A0AAE9ZDA5</accession>
<dbReference type="PANTHER" id="PTHR47320">
    <property type="entry name" value="BIFUNCTIONAL URIDYLYLTRANSFERASE/URIDYLYL-REMOVING ENZYME"/>
    <property type="match status" value="1"/>
</dbReference>
<evidence type="ECO:0000259" key="7">
    <source>
        <dbReference type="PROSITE" id="PS51671"/>
    </source>
</evidence>
<dbReference type="EMBL" id="CP118166">
    <property type="protein sequence ID" value="WDI32416.1"/>
    <property type="molecule type" value="Genomic_DNA"/>
</dbReference>
<dbReference type="HAMAP" id="MF_00277">
    <property type="entry name" value="PII_uridylyl_transf"/>
    <property type="match status" value="1"/>
</dbReference>
<name>A0AAE9ZDA5_9PROT</name>
<comment type="cofactor">
    <cofactor evidence="6">
        <name>Mg(2+)</name>
        <dbReference type="ChEBI" id="CHEBI:18420"/>
    </cofactor>
</comment>